<keyword evidence="1" id="KW-0812">Transmembrane</keyword>
<name>A0A396JAK8_MEDTR</name>
<dbReference type="AlphaFoldDB" id="A0A396JAK8"/>
<proteinExistence type="predicted"/>
<feature type="transmembrane region" description="Helical" evidence="1">
    <location>
        <begin position="41"/>
        <end position="63"/>
    </location>
</feature>
<evidence type="ECO:0000313" key="2">
    <source>
        <dbReference type="EMBL" id="RHN73448.1"/>
    </source>
</evidence>
<sequence>MYDLLHQRGCIVISMCNLFGHSYEPVHHSLLHCTFSKGCGVGLSLLLTFQFLLTFYLLFYLCYTF</sequence>
<keyword evidence="1" id="KW-1133">Transmembrane helix</keyword>
<dbReference type="Proteomes" id="UP000265566">
    <property type="component" value="Chromosome 2"/>
</dbReference>
<dbReference type="EMBL" id="PSQE01000002">
    <property type="protein sequence ID" value="RHN73448.1"/>
    <property type="molecule type" value="Genomic_DNA"/>
</dbReference>
<organism evidence="2">
    <name type="scientific">Medicago truncatula</name>
    <name type="common">Barrel medic</name>
    <name type="synonym">Medicago tribuloides</name>
    <dbReference type="NCBI Taxonomy" id="3880"/>
    <lineage>
        <taxon>Eukaryota</taxon>
        <taxon>Viridiplantae</taxon>
        <taxon>Streptophyta</taxon>
        <taxon>Embryophyta</taxon>
        <taxon>Tracheophyta</taxon>
        <taxon>Spermatophyta</taxon>
        <taxon>Magnoliopsida</taxon>
        <taxon>eudicotyledons</taxon>
        <taxon>Gunneridae</taxon>
        <taxon>Pentapetalae</taxon>
        <taxon>rosids</taxon>
        <taxon>fabids</taxon>
        <taxon>Fabales</taxon>
        <taxon>Fabaceae</taxon>
        <taxon>Papilionoideae</taxon>
        <taxon>50 kb inversion clade</taxon>
        <taxon>NPAAA clade</taxon>
        <taxon>Hologalegina</taxon>
        <taxon>IRL clade</taxon>
        <taxon>Trifolieae</taxon>
        <taxon>Medicago</taxon>
    </lineage>
</organism>
<protein>
    <recommendedName>
        <fullName evidence="3">Transmembrane protein</fullName>
    </recommendedName>
</protein>
<gene>
    <name evidence="2" type="ORF">MtrunA17_Chr2g0298591</name>
</gene>
<dbReference type="Gramene" id="rna9262">
    <property type="protein sequence ID" value="RHN73448.1"/>
    <property type="gene ID" value="gene9262"/>
</dbReference>
<evidence type="ECO:0000256" key="1">
    <source>
        <dbReference type="SAM" id="Phobius"/>
    </source>
</evidence>
<comment type="caution">
    <text evidence="2">The sequence shown here is derived from an EMBL/GenBank/DDBJ whole genome shotgun (WGS) entry which is preliminary data.</text>
</comment>
<reference evidence="2" key="1">
    <citation type="journal article" date="2018" name="Nat. Plants">
        <title>Whole-genome landscape of Medicago truncatula symbiotic genes.</title>
        <authorList>
            <person name="Pecrix Y."/>
            <person name="Gamas P."/>
            <person name="Carrere S."/>
        </authorList>
    </citation>
    <scope>NUCLEOTIDE SEQUENCE</scope>
    <source>
        <tissue evidence="2">Leaves</tissue>
    </source>
</reference>
<accession>A0A396JAK8</accession>
<keyword evidence="1" id="KW-0472">Membrane</keyword>
<evidence type="ECO:0008006" key="3">
    <source>
        <dbReference type="Google" id="ProtNLM"/>
    </source>
</evidence>